<evidence type="ECO:0000313" key="1">
    <source>
        <dbReference type="EMBL" id="KAJ4711331.1"/>
    </source>
</evidence>
<proteinExistence type="predicted"/>
<gene>
    <name evidence="1" type="ORF">OWV82_017369</name>
</gene>
<name>A0ACC1XJL2_MELAZ</name>
<protein>
    <submittedName>
        <fullName evidence="1">TATA box-binding protein-associated factor RNA polymerase I subunit B</fullName>
    </submittedName>
</protein>
<dbReference type="Proteomes" id="UP001164539">
    <property type="component" value="Chromosome 9"/>
</dbReference>
<accession>A0ACC1XJL2</accession>
<evidence type="ECO:0000313" key="2">
    <source>
        <dbReference type="Proteomes" id="UP001164539"/>
    </source>
</evidence>
<reference evidence="1 2" key="1">
    <citation type="journal article" date="2023" name="Science">
        <title>Complex scaffold remodeling in plant triterpene biosynthesis.</title>
        <authorList>
            <person name="De La Pena R."/>
            <person name="Hodgson H."/>
            <person name="Liu J.C."/>
            <person name="Stephenson M.J."/>
            <person name="Martin A.C."/>
            <person name="Owen C."/>
            <person name="Harkess A."/>
            <person name="Leebens-Mack J."/>
            <person name="Jimenez L.E."/>
            <person name="Osbourn A."/>
            <person name="Sattely E.S."/>
        </authorList>
    </citation>
    <scope>NUCLEOTIDE SEQUENCE [LARGE SCALE GENOMIC DNA]</scope>
    <source>
        <strain evidence="2">cv. JPN11</strain>
        <tissue evidence="1">Leaf</tissue>
    </source>
</reference>
<comment type="caution">
    <text evidence="1">The sequence shown here is derived from an EMBL/GenBank/DDBJ whole genome shotgun (WGS) entry which is preliminary data.</text>
</comment>
<dbReference type="EMBL" id="CM051402">
    <property type="protein sequence ID" value="KAJ4711331.1"/>
    <property type="molecule type" value="Genomic_DNA"/>
</dbReference>
<organism evidence="1 2">
    <name type="scientific">Melia azedarach</name>
    <name type="common">Chinaberry tree</name>
    <dbReference type="NCBI Taxonomy" id="155640"/>
    <lineage>
        <taxon>Eukaryota</taxon>
        <taxon>Viridiplantae</taxon>
        <taxon>Streptophyta</taxon>
        <taxon>Embryophyta</taxon>
        <taxon>Tracheophyta</taxon>
        <taxon>Spermatophyta</taxon>
        <taxon>Magnoliopsida</taxon>
        <taxon>eudicotyledons</taxon>
        <taxon>Gunneridae</taxon>
        <taxon>Pentapetalae</taxon>
        <taxon>rosids</taxon>
        <taxon>malvids</taxon>
        <taxon>Sapindales</taxon>
        <taxon>Meliaceae</taxon>
        <taxon>Melia</taxon>
    </lineage>
</organism>
<keyword evidence="2" id="KW-1185">Reference proteome</keyword>
<sequence>MEMEEYETVNFTCDACGNVGFVDGLDGYYYCKNCNHQTEEIIQTGVAEEDFLATGAGPGTALYQTSHTRHVAKSRLANQFVHISQQSSFWSPLFEEPNNTTATMDIHGKVKREEVSYEDGIGPTEPEDFGSREESRVDYEDYHFEVRMKYVMGVQLMIQLQCEALVEKFNVCPLICGVAGSIWLRFLATTGVLREEWADEAINESESQKLEESQCLKPQSKYSQEPRNLYGQRAVMIWYRLLRQKLPLSSSLAISFLACHVVREAILPTDLVKWTIEGKLPYFAAFVEIEKRFGQASVACSISPSVMFRPSKSVPVQKLESMAASIAESIGLHLPPINFYAIASRYLKQLSLPVDKILPHALKLQEWSMAPDLWLSINEMRLPTRVCVMSILIVAIRILYNINGFGAWERSLSSHKLSSSTSDSGGQLEEQSSKIRDDGGKSSVSPSNSVGDSSEKSSEVSSHFKDSELDVEEFLYNLEARYNNILDTYEFSKDLPTYLQYCKDVVFAGVEPPHDDYEETRMIEQFWDFYQKEKESEDAEDFGMRCGASNQKRSRNDMSLHSYSQENKRIREKKCTTRLSPDYESFNDGDPSQQSLNGDSFQGSEENPNSEANDKASAETVIGRAIKRLQLDMENNLFCYIPPRVNINRLDYLHYTRKRDKGAFTYVAHADYYILLRACAKIAQVDVRTMHMGVLSFEKRLAWLEKRIDHCLHLTPPSVTCEFCSDPVEYAADETNCNVAEQLADDPIGLSNLNI</sequence>